<accession>A0A378YS00</accession>
<dbReference type="Proteomes" id="UP000255467">
    <property type="component" value="Unassembled WGS sequence"/>
</dbReference>
<proteinExistence type="predicted"/>
<dbReference type="EMBL" id="UGRY01000002">
    <property type="protein sequence ID" value="SUA79904.1"/>
    <property type="molecule type" value="Genomic_DNA"/>
</dbReference>
<evidence type="ECO:0000313" key="1">
    <source>
        <dbReference type="EMBL" id="SUA79904.1"/>
    </source>
</evidence>
<sequence>MRSDSIRRKFKLHEDQRRASELPRLLEGLEVLGFVRADELPQQLLDTLADFGTANPAPNQRIYAGTAKPRVDEWHGELLRRAGIGERFFLRTGLEYFPWADCRVTDGRWLDAVRSVLGPGLAFIAHDRHSAALTVPVRYELLGYLTVPLVGPTDAQPAEPAEDNEATVLMSRIEPAETARTEVAGG</sequence>
<gene>
    <name evidence="1" type="ORF">NCTC1934_04021</name>
</gene>
<dbReference type="OrthoDB" id="4546481at2"/>
<evidence type="ECO:0000313" key="2">
    <source>
        <dbReference type="Proteomes" id="UP000255467"/>
    </source>
</evidence>
<protein>
    <submittedName>
        <fullName evidence="1">Uncharacterized protein</fullName>
    </submittedName>
</protein>
<name>A0A378YS00_9NOCA</name>
<dbReference type="STRING" id="1406858.GCA_000710895_00187"/>
<dbReference type="AlphaFoldDB" id="A0A378YS00"/>
<keyword evidence="2" id="KW-1185">Reference proteome</keyword>
<organism evidence="1 2">
    <name type="scientific">Nocardia otitidiscaviarum</name>
    <dbReference type="NCBI Taxonomy" id="1823"/>
    <lineage>
        <taxon>Bacteria</taxon>
        <taxon>Bacillati</taxon>
        <taxon>Actinomycetota</taxon>
        <taxon>Actinomycetes</taxon>
        <taxon>Mycobacteriales</taxon>
        <taxon>Nocardiaceae</taxon>
        <taxon>Nocardia</taxon>
    </lineage>
</organism>
<reference evidence="1 2" key="1">
    <citation type="submission" date="2018-06" db="EMBL/GenBank/DDBJ databases">
        <authorList>
            <consortium name="Pathogen Informatics"/>
            <person name="Doyle S."/>
        </authorList>
    </citation>
    <scope>NUCLEOTIDE SEQUENCE [LARGE SCALE GENOMIC DNA]</scope>
    <source>
        <strain evidence="1 2">NCTC1934</strain>
    </source>
</reference>
<dbReference type="RefSeq" id="WP_039815664.1">
    <property type="nucleotide sequence ID" value="NZ_UGRY01000002.1"/>
</dbReference>